<dbReference type="SUPFAM" id="SSF48452">
    <property type="entry name" value="TPR-like"/>
    <property type="match status" value="1"/>
</dbReference>
<proteinExistence type="predicted"/>
<organism evidence="1 2">
    <name type="scientific">Aaosphaeria arxii CBS 175.79</name>
    <dbReference type="NCBI Taxonomy" id="1450172"/>
    <lineage>
        <taxon>Eukaryota</taxon>
        <taxon>Fungi</taxon>
        <taxon>Dikarya</taxon>
        <taxon>Ascomycota</taxon>
        <taxon>Pezizomycotina</taxon>
        <taxon>Dothideomycetes</taxon>
        <taxon>Pleosporomycetidae</taxon>
        <taxon>Pleosporales</taxon>
        <taxon>Pleosporales incertae sedis</taxon>
        <taxon>Aaosphaeria</taxon>
    </lineage>
</organism>
<dbReference type="GeneID" id="54287571"/>
<dbReference type="RefSeq" id="XP_033378146.1">
    <property type="nucleotide sequence ID" value="XM_033530174.1"/>
</dbReference>
<keyword evidence="2" id="KW-1185">Reference proteome</keyword>
<sequence>MGSFTLDRTIFNSELYDRVRDIWFEGHPLDAKEVSIPVLRRWFMGTPEEKVEFDSICRENFKHALEVIGPEKFPSPTAEPFLRQIEEVVQNDTTPDGSKAAWTTLSMVLLLDQMTRNIFRDKSGLAKVYSHYDQIAYSLILHLLSSDSPIQRPDLHPQWRVSVAHRQWFFLPLIHSENIEAHNKASEIMAKLKEDIESEGVERQSQFLEQGLKAEREHREILDRFGRYPHRNLALGRKSTAEEERFLAEGGATFGVAQAKK</sequence>
<evidence type="ECO:0000313" key="1">
    <source>
        <dbReference type="EMBL" id="KAF2009807.1"/>
    </source>
</evidence>
<dbReference type="Pfam" id="PF06041">
    <property type="entry name" value="DUF924"/>
    <property type="match status" value="1"/>
</dbReference>
<evidence type="ECO:0000313" key="2">
    <source>
        <dbReference type="Proteomes" id="UP000799778"/>
    </source>
</evidence>
<protein>
    <submittedName>
        <fullName evidence="1">DUF924-domain-containing protein</fullName>
    </submittedName>
</protein>
<accession>A0A6A5XAJ8</accession>
<dbReference type="Gene3D" id="1.20.58.320">
    <property type="entry name" value="TPR-like"/>
    <property type="match status" value="1"/>
</dbReference>
<dbReference type="OrthoDB" id="414698at2759"/>
<dbReference type="InterPro" id="IPR011990">
    <property type="entry name" value="TPR-like_helical_dom_sf"/>
</dbReference>
<dbReference type="InterPro" id="IPR010323">
    <property type="entry name" value="DUF924"/>
</dbReference>
<name>A0A6A5XAJ8_9PLEO</name>
<dbReference type="EMBL" id="ML978077">
    <property type="protein sequence ID" value="KAF2009807.1"/>
    <property type="molecule type" value="Genomic_DNA"/>
</dbReference>
<dbReference type="Gene3D" id="1.25.40.10">
    <property type="entry name" value="Tetratricopeptide repeat domain"/>
    <property type="match status" value="1"/>
</dbReference>
<dbReference type="AlphaFoldDB" id="A0A6A5XAJ8"/>
<reference evidence="1" key="1">
    <citation type="journal article" date="2020" name="Stud. Mycol.">
        <title>101 Dothideomycetes genomes: a test case for predicting lifestyles and emergence of pathogens.</title>
        <authorList>
            <person name="Haridas S."/>
            <person name="Albert R."/>
            <person name="Binder M."/>
            <person name="Bloem J."/>
            <person name="Labutti K."/>
            <person name="Salamov A."/>
            <person name="Andreopoulos B."/>
            <person name="Baker S."/>
            <person name="Barry K."/>
            <person name="Bills G."/>
            <person name="Bluhm B."/>
            <person name="Cannon C."/>
            <person name="Castanera R."/>
            <person name="Culley D."/>
            <person name="Daum C."/>
            <person name="Ezra D."/>
            <person name="Gonzalez J."/>
            <person name="Henrissat B."/>
            <person name="Kuo A."/>
            <person name="Liang C."/>
            <person name="Lipzen A."/>
            <person name="Lutzoni F."/>
            <person name="Magnuson J."/>
            <person name="Mondo S."/>
            <person name="Nolan M."/>
            <person name="Ohm R."/>
            <person name="Pangilinan J."/>
            <person name="Park H.-J."/>
            <person name="Ramirez L."/>
            <person name="Alfaro M."/>
            <person name="Sun H."/>
            <person name="Tritt A."/>
            <person name="Yoshinaga Y."/>
            <person name="Zwiers L.-H."/>
            <person name="Turgeon B."/>
            <person name="Goodwin S."/>
            <person name="Spatafora J."/>
            <person name="Crous P."/>
            <person name="Grigoriev I."/>
        </authorList>
    </citation>
    <scope>NUCLEOTIDE SEQUENCE</scope>
    <source>
        <strain evidence="1">CBS 175.79</strain>
    </source>
</reference>
<gene>
    <name evidence="1" type="ORF">BU24DRAFT_436742</name>
</gene>
<dbReference type="Proteomes" id="UP000799778">
    <property type="component" value="Unassembled WGS sequence"/>
</dbReference>